<reference evidence="2 3" key="1">
    <citation type="submission" date="2017-04" db="EMBL/GenBank/DDBJ databases">
        <authorList>
            <person name="Afonso C.L."/>
            <person name="Miller P.J."/>
            <person name="Scott M.A."/>
            <person name="Spackman E."/>
            <person name="Goraichik I."/>
            <person name="Dimitrov K.M."/>
            <person name="Suarez D.L."/>
            <person name="Swayne D.E."/>
        </authorList>
    </citation>
    <scope>NUCLEOTIDE SEQUENCE [LARGE SCALE GENOMIC DNA]</scope>
    <source>
        <strain evidence="2 3">KR-140</strain>
    </source>
</reference>
<keyword evidence="2" id="KW-0808">Transferase</keyword>
<keyword evidence="3" id="KW-1185">Reference proteome</keyword>
<dbReference type="NCBIfam" id="NF006743">
    <property type="entry name" value="PRK09270.1-2"/>
    <property type="match status" value="1"/>
</dbReference>
<dbReference type="SUPFAM" id="SSF52540">
    <property type="entry name" value="P-loop containing nucleoside triphosphate hydrolases"/>
    <property type="match status" value="1"/>
</dbReference>
<organism evidence="2 3">
    <name type="scientific">Deinococcus hopiensis KR-140</name>
    <dbReference type="NCBI Taxonomy" id="695939"/>
    <lineage>
        <taxon>Bacteria</taxon>
        <taxon>Thermotogati</taxon>
        <taxon>Deinococcota</taxon>
        <taxon>Deinococci</taxon>
        <taxon>Deinococcales</taxon>
        <taxon>Deinococcaceae</taxon>
        <taxon>Deinococcus</taxon>
    </lineage>
</organism>
<protein>
    <submittedName>
        <fullName evidence="2">Panthothenate kinase</fullName>
    </submittedName>
</protein>
<sequence length="219" mass="23410">MSPLASTAGPAAVRATLADLVALAHQTIVPGERRVLGVTGAPGVGKSTLCEALTGILGKEAALVGMDGFHLANAELERLGRRDRKGAPDTFDAGGYAALLGRLRSQADQTVYAPLFSRELEESIGSAVPVLPGTPLILTEGNYLLLDEGPWREVRGQLDAVWFLELGEDVRLQRLVARHEAFGKAPDEARRWAERVDGRNAALIDATRARADLIVELVD</sequence>
<gene>
    <name evidence="2" type="ORF">SAMN00790413_05360</name>
</gene>
<dbReference type="Proteomes" id="UP000192582">
    <property type="component" value="Unassembled WGS sequence"/>
</dbReference>
<evidence type="ECO:0000259" key="1">
    <source>
        <dbReference type="Pfam" id="PF00485"/>
    </source>
</evidence>
<keyword evidence="2" id="KW-0418">Kinase</keyword>
<evidence type="ECO:0000313" key="2">
    <source>
        <dbReference type="EMBL" id="SMB79902.1"/>
    </source>
</evidence>
<feature type="domain" description="Phosphoribulokinase/uridine kinase" evidence="1">
    <location>
        <begin position="35"/>
        <end position="217"/>
    </location>
</feature>
<name>A0A1W1UFV1_9DEIO</name>
<dbReference type="GO" id="GO:0016301">
    <property type="term" value="F:kinase activity"/>
    <property type="evidence" value="ECO:0007669"/>
    <property type="project" value="UniProtKB-KW"/>
</dbReference>
<dbReference type="InterPro" id="IPR027417">
    <property type="entry name" value="P-loop_NTPase"/>
</dbReference>
<accession>A0A1W1UFV1</accession>
<dbReference type="GO" id="GO:0005524">
    <property type="term" value="F:ATP binding"/>
    <property type="evidence" value="ECO:0007669"/>
    <property type="project" value="InterPro"/>
</dbReference>
<evidence type="ECO:0000313" key="3">
    <source>
        <dbReference type="Proteomes" id="UP000192582"/>
    </source>
</evidence>
<dbReference type="PANTHER" id="PTHR10285">
    <property type="entry name" value="URIDINE KINASE"/>
    <property type="match status" value="1"/>
</dbReference>
<dbReference type="InterPro" id="IPR006083">
    <property type="entry name" value="PRK/URK"/>
</dbReference>
<dbReference type="Pfam" id="PF00485">
    <property type="entry name" value="PRK"/>
    <property type="match status" value="1"/>
</dbReference>
<dbReference type="EMBL" id="FWWU01000004">
    <property type="protein sequence ID" value="SMB79902.1"/>
    <property type="molecule type" value="Genomic_DNA"/>
</dbReference>
<proteinExistence type="predicted"/>
<dbReference type="STRING" id="695939.SAMN00790413_05360"/>
<dbReference type="RefSeq" id="WP_212648239.1">
    <property type="nucleotide sequence ID" value="NZ_FWWU01000004.1"/>
</dbReference>
<dbReference type="AlphaFoldDB" id="A0A1W1UFV1"/>
<dbReference type="Gene3D" id="3.40.50.300">
    <property type="entry name" value="P-loop containing nucleotide triphosphate hydrolases"/>
    <property type="match status" value="1"/>
</dbReference>